<gene>
    <name evidence="1" type="ORF">LCI18_014600</name>
</gene>
<sequence>MASGDDDYYTRDSWPKTPDGKDFDGTGLLNLVHKGSSPFKDAWDVNKLLQEIEFHTHAKVVDIPYVSKGSNNIGLHIKLSDQREILVRLGRGDINMPKYEGFSLDSITRELDFETAAYTLLAGHPGIPVSTLIHSRPPAKHEVGEDYDVEKSVQGRQLMVFDIPPGRSNVWWELLLPEGKPTRDFWLTVFRRKIEATIRNEGDMIGWEDDNNTVGTEALKAKQSLLRFLPHMLPSEENEEYLYRMVLEHGDFGIHNMSITTEADMKHAHITSLYDWETGCVWPAMLADPEMALTVDLIVDEDGKPTIKRVWEEATPDQRNEFMNHAKNYIKVLYQHAPDFERAIKAGKDARYLWFKLKDWRGDDPEKFFGELGAWAERRMAEKGV</sequence>
<dbReference type="EMBL" id="CP090041">
    <property type="protein sequence ID" value="UPL03666.1"/>
    <property type="molecule type" value="Genomic_DNA"/>
</dbReference>
<proteinExistence type="predicted"/>
<organism evidence="1 2">
    <name type="scientific">Fusarium solani subsp. cucurbitae</name>
    <name type="common">Neocosmosporum cucurbitae</name>
    <dbReference type="NCBI Taxonomy" id="2747967"/>
    <lineage>
        <taxon>Eukaryota</taxon>
        <taxon>Fungi</taxon>
        <taxon>Dikarya</taxon>
        <taxon>Ascomycota</taxon>
        <taxon>Pezizomycotina</taxon>
        <taxon>Sordariomycetes</taxon>
        <taxon>Hypocreomycetidae</taxon>
        <taxon>Hypocreales</taxon>
        <taxon>Nectriaceae</taxon>
        <taxon>Fusarium</taxon>
        <taxon>Fusarium solani species complex</taxon>
    </lineage>
</organism>
<evidence type="ECO:0000313" key="2">
    <source>
        <dbReference type="Proteomes" id="UP000830768"/>
    </source>
</evidence>
<name>A0ACD3ZR14_FUSSC</name>
<accession>A0ACD3ZR14</accession>
<reference evidence="1" key="1">
    <citation type="submission" date="2021-11" db="EMBL/GenBank/DDBJ databases">
        <title>Fusarium solani-melongenae Genome sequencing and assembly.</title>
        <authorList>
            <person name="Xie S."/>
            <person name="Huang L."/>
            <person name="Zhang X."/>
        </authorList>
    </citation>
    <scope>NUCLEOTIDE SEQUENCE</scope>
    <source>
        <strain evidence="1">CRI 24-3</strain>
    </source>
</reference>
<evidence type="ECO:0000313" key="1">
    <source>
        <dbReference type="EMBL" id="UPL03666.1"/>
    </source>
</evidence>
<keyword evidence="2" id="KW-1185">Reference proteome</keyword>
<protein>
    <submittedName>
        <fullName evidence="1">Uncharacterized protein</fullName>
    </submittedName>
</protein>
<dbReference type="Proteomes" id="UP000830768">
    <property type="component" value="Chromosome 13"/>
</dbReference>